<keyword evidence="10" id="KW-1185">Reference proteome</keyword>
<dbReference type="PROSITE" id="PS50893">
    <property type="entry name" value="ABC_TRANSPORTER_2"/>
    <property type="match status" value="1"/>
</dbReference>
<evidence type="ECO:0000256" key="5">
    <source>
        <dbReference type="ARBA" id="ARBA00022967"/>
    </source>
</evidence>
<sequence length="358" mass="39494">MPPIVAFRDVQKTYDGESLVVKSLNLDIREGEFLTMLGPSGSGKTTCLMMLAGFETATHGQILLKDREINRIPPERRNIGMVFQSYALFPNMSVRENLAFPLKVRKVPKADIDAKVRRALAMVTMEKFADRMPGQLSGGQQQRIAVARALVFEPSLVLMDEPLGALDKQLREQMQYEIKRIHAQSGLTIVYVTHDQDEAMTMSDRIAVFNNGRIQQLAAPSDLYETPDNAFVGRFIGESNALQGTVRTVYGASCEVALADGTAVRAALGPQVRGGAEVTVLMRPERILVGAQAATCENRFTARVADVIYYGDHLRLVCSVCGREDFIVKLANDGEGRRIHVGDAIELGWRAEACRALH</sequence>
<dbReference type="Proteomes" id="UP001368500">
    <property type="component" value="Unassembled WGS sequence"/>
</dbReference>
<organism evidence="9 10">
    <name type="scientific">Pseudaquabacterium rugosum</name>
    <dbReference type="NCBI Taxonomy" id="2984194"/>
    <lineage>
        <taxon>Bacteria</taxon>
        <taxon>Pseudomonadati</taxon>
        <taxon>Pseudomonadota</taxon>
        <taxon>Betaproteobacteria</taxon>
        <taxon>Burkholderiales</taxon>
        <taxon>Sphaerotilaceae</taxon>
        <taxon>Pseudaquabacterium</taxon>
    </lineage>
</organism>
<dbReference type="EMBL" id="JBBUTF010000006">
    <property type="protein sequence ID" value="MEK8025978.1"/>
    <property type="molecule type" value="Genomic_DNA"/>
</dbReference>
<evidence type="ECO:0000256" key="1">
    <source>
        <dbReference type="ARBA" id="ARBA00022448"/>
    </source>
</evidence>
<dbReference type="NCBIfam" id="TIGR01187">
    <property type="entry name" value="potA"/>
    <property type="match status" value="1"/>
</dbReference>
<dbReference type="InterPro" id="IPR003439">
    <property type="entry name" value="ABC_transporter-like_ATP-bd"/>
</dbReference>
<feature type="domain" description="ABC transporter" evidence="8">
    <location>
        <begin position="5"/>
        <end position="236"/>
    </location>
</feature>
<comment type="similarity">
    <text evidence="7">Belongs to the ABC transporter superfamily. Spermidine/putrescine importer (TC 3.A.1.11.1) family.</text>
</comment>
<evidence type="ECO:0000256" key="2">
    <source>
        <dbReference type="ARBA" id="ARBA00022475"/>
    </source>
</evidence>
<dbReference type="GO" id="GO:0005524">
    <property type="term" value="F:ATP binding"/>
    <property type="evidence" value="ECO:0007669"/>
    <property type="project" value="UniProtKB-KW"/>
</dbReference>
<evidence type="ECO:0000259" key="8">
    <source>
        <dbReference type="PROSITE" id="PS50893"/>
    </source>
</evidence>
<dbReference type="InterPro" id="IPR005893">
    <property type="entry name" value="PotA-like"/>
</dbReference>
<name>A0ABU9BBE9_9BURK</name>
<accession>A0ABU9BBE9</accession>
<evidence type="ECO:0000313" key="10">
    <source>
        <dbReference type="Proteomes" id="UP001368500"/>
    </source>
</evidence>
<protein>
    <recommendedName>
        <fullName evidence="7">Spermidine/putrescine import ATP-binding protein PotA</fullName>
        <ecNumber evidence="7">7.6.2.11</ecNumber>
    </recommendedName>
</protein>
<reference evidence="9 10" key="1">
    <citation type="submission" date="2024-04" db="EMBL/GenBank/DDBJ databases">
        <title>Novel species of the genus Ideonella isolated from streams.</title>
        <authorList>
            <person name="Lu H."/>
        </authorList>
    </citation>
    <scope>NUCLEOTIDE SEQUENCE [LARGE SCALE GENOMIC DNA]</scope>
    <source>
        <strain evidence="9 10">BYS139W</strain>
    </source>
</reference>
<evidence type="ECO:0000256" key="4">
    <source>
        <dbReference type="ARBA" id="ARBA00022840"/>
    </source>
</evidence>
<dbReference type="PROSITE" id="PS00211">
    <property type="entry name" value="ABC_TRANSPORTER_1"/>
    <property type="match status" value="1"/>
</dbReference>
<dbReference type="SUPFAM" id="SSF52540">
    <property type="entry name" value="P-loop containing nucleoside triphosphate hydrolases"/>
    <property type="match status" value="1"/>
</dbReference>
<keyword evidence="6 7" id="KW-0472">Membrane</keyword>
<keyword evidence="2 7" id="KW-1003">Cell membrane</keyword>
<keyword evidence="4 7" id="KW-0067">ATP-binding</keyword>
<gene>
    <name evidence="7" type="primary">potA</name>
    <name evidence="9" type="ORF">AACH11_08385</name>
</gene>
<dbReference type="InterPro" id="IPR027417">
    <property type="entry name" value="P-loop_NTPase"/>
</dbReference>
<proteinExistence type="inferred from homology"/>
<keyword evidence="3 7" id="KW-0547">Nucleotide-binding</keyword>
<dbReference type="PANTHER" id="PTHR42781:SF6">
    <property type="entry name" value="SPERMIDINE_PUTRESCINE IMPORT ATP-BINDING PROTEIN POTA"/>
    <property type="match status" value="1"/>
</dbReference>
<comment type="function">
    <text evidence="7">Part of the ABC transporter complex PotABCD involved in spermidine/putrescine import. Responsible for energy coupling to the transport system.</text>
</comment>
<evidence type="ECO:0000256" key="7">
    <source>
        <dbReference type="RuleBase" id="RU364083"/>
    </source>
</evidence>
<dbReference type="Pfam" id="PF00005">
    <property type="entry name" value="ABC_tran"/>
    <property type="match status" value="1"/>
</dbReference>
<keyword evidence="1 7" id="KW-0813">Transport</keyword>
<comment type="catalytic activity">
    <reaction evidence="7">
        <text>ATP + H2O + polyamine-[polyamine-binding protein]Side 1 = ADP + phosphate + polyamineSide 2 + [polyamine-binding protein]Side 1.</text>
        <dbReference type="EC" id="7.6.2.11"/>
    </reaction>
</comment>
<dbReference type="InterPro" id="IPR003593">
    <property type="entry name" value="AAA+_ATPase"/>
</dbReference>
<keyword evidence="5 7" id="KW-1278">Translocase</keyword>
<dbReference type="Pfam" id="PF08402">
    <property type="entry name" value="TOBE_2"/>
    <property type="match status" value="1"/>
</dbReference>
<dbReference type="InterPro" id="IPR013611">
    <property type="entry name" value="Transp-assoc_OB_typ2"/>
</dbReference>
<comment type="caution">
    <text evidence="9">The sequence shown here is derived from an EMBL/GenBank/DDBJ whole genome shotgun (WGS) entry which is preliminary data.</text>
</comment>
<evidence type="ECO:0000256" key="3">
    <source>
        <dbReference type="ARBA" id="ARBA00022741"/>
    </source>
</evidence>
<evidence type="ECO:0000256" key="6">
    <source>
        <dbReference type="ARBA" id="ARBA00023136"/>
    </source>
</evidence>
<evidence type="ECO:0000313" key="9">
    <source>
        <dbReference type="EMBL" id="MEK8025978.1"/>
    </source>
</evidence>
<dbReference type="PANTHER" id="PTHR42781">
    <property type="entry name" value="SPERMIDINE/PUTRESCINE IMPORT ATP-BINDING PROTEIN POTA"/>
    <property type="match status" value="1"/>
</dbReference>
<dbReference type="InterPro" id="IPR017871">
    <property type="entry name" value="ABC_transporter-like_CS"/>
</dbReference>
<dbReference type="InterPro" id="IPR050093">
    <property type="entry name" value="ABC_SmlMolc_Importer"/>
</dbReference>
<dbReference type="RefSeq" id="WP_341373762.1">
    <property type="nucleotide sequence ID" value="NZ_JBBUTF010000006.1"/>
</dbReference>
<dbReference type="Gene3D" id="2.40.50.100">
    <property type="match status" value="1"/>
</dbReference>
<dbReference type="InterPro" id="IPR008995">
    <property type="entry name" value="Mo/tungstate-bd_C_term_dom"/>
</dbReference>
<dbReference type="SMART" id="SM00382">
    <property type="entry name" value="AAA"/>
    <property type="match status" value="1"/>
</dbReference>
<comment type="subunit">
    <text evidence="7">The complex is composed of two ATP-binding proteins (PotA), two transmembrane proteins (PotB and PotC) and a solute-binding protein (PotD).</text>
</comment>
<dbReference type="SUPFAM" id="SSF50331">
    <property type="entry name" value="MOP-like"/>
    <property type="match status" value="1"/>
</dbReference>
<dbReference type="EC" id="7.6.2.11" evidence="7"/>
<dbReference type="Gene3D" id="3.40.50.300">
    <property type="entry name" value="P-loop containing nucleotide triphosphate hydrolases"/>
    <property type="match status" value="1"/>
</dbReference>